<dbReference type="EMBL" id="KZ666861">
    <property type="protein sequence ID" value="PPR93115.1"/>
    <property type="molecule type" value="Genomic_DNA"/>
</dbReference>
<dbReference type="AlphaFoldDB" id="A0A2P5WPU4"/>
<organism evidence="1 2">
    <name type="scientific">Gossypium barbadense</name>
    <name type="common">Sea Island cotton</name>
    <name type="synonym">Hibiscus barbadensis</name>
    <dbReference type="NCBI Taxonomy" id="3634"/>
    <lineage>
        <taxon>Eukaryota</taxon>
        <taxon>Viridiplantae</taxon>
        <taxon>Streptophyta</taxon>
        <taxon>Embryophyta</taxon>
        <taxon>Tracheophyta</taxon>
        <taxon>Spermatophyta</taxon>
        <taxon>Magnoliopsida</taxon>
        <taxon>eudicotyledons</taxon>
        <taxon>Gunneridae</taxon>
        <taxon>Pentapetalae</taxon>
        <taxon>rosids</taxon>
        <taxon>malvids</taxon>
        <taxon>Malvales</taxon>
        <taxon>Malvaceae</taxon>
        <taxon>Malvoideae</taxon>
        <taxon>Gossypium</taxon>
    </lineage>
</organism>
<proteinExistence type="predicted"/>
<name>A0A2P5WPU4_GOSBA</name>
<reference evidence="1 2" key="1">
    <citation type="submission" date="2015-01" db="EMBL/GenBank/DDBJ databases">
        <title>Genome of allotetraploid Gossypium barbadense reveals genomic plasticity and fiber elongation in cotton evolution.</title>
        <authorList>
            <person name="Chen X."/>
            <person name="Liu X."/>
            <person name="Zhao B."/>
            <person name="Zheng H."/>
            <person name="Hu Y."/>
            <person name="Lu G."/>
            <person name="Yang C."/>
            <person name="Chen J."/>
            <person name="Shan C."/>
            <person name="Zhang L."/>
            <person name="Zhou Y."/>
            <person name="Wang L."/>
            <person name="Guo W."/>
            <person name="Bai Y."/>
            <person name="Ruan J."/>
            <person name="Shangguan X."/>
            <person name="Mao Y."/>
            <person name="Jiang J."/>
            <person name="Zhu Y."/>
            <person name="Lei J."/>
            <person name="Kang H."/>
            <person name="Chen S."/>
            <person name="He X."/>
            <person name="Wang R."/>
            <person name="Wang Y."/>
            <person name="Chen J."/>
            <person name="Wang L."/>
            <person name="Yu S."/>
            <person name="Wang B."/>
            <person name="Wei J."/>
            <person name="Song S."/>
            <person name="Lu X."/>
            <person name="Gao Z."/>
            <person name="Gu W."/>
            <person name="Deng X."/>
            <person name="Ma D."/>
            <person name="Wang S."/>
            <person name="Liang W."/>
            <person name="Fang L."/>
            <person name="Cai C."/>
            <person name="Zhu X."/>
            <person name="Zhou B."/>
            <person name="Zhang Y."/>
            <person name="Chen Z."/>
            <person name="Xu S."/>
            <person name="Zhu R."/>
            <person name="Wang S."/>
            <person name="Zhang T."/>
            <person name="Zhao G."/>
        </authorList>
    </citation>
    <scope>NUCLEOTIDE SEQUENCE [LARGE SCALE GENOMIC DNA]</scope>
    <source>
        <strain evidence="2">cv. Xinhai21</strain>
        <tissue evidence="1">Leaf</tissue>
    </source>
</reference>
<accession>A0A2P5WPU4</accession>
<gene>
    <name evidence="1" type="ORF">GOBAR_AA27556</name>
</gene>
<sequence>MMRVEEDTPVVVEVGFHNHSVQRRGYHGGWAAFGSCGEPFPMELQVPNFINIRVKTSTVYLARAEFGMNYLDYTVWKNAKYRKRDFFIWFRSGNTRDDLYHHVQFLRCYSNYELEGEEL</sequence>
<protein>
    <submittedName>
        <fullName evidence="1">Uncharacterized protein</fullName>
    </submittedName>
</protein>
<evidence type="ECO:0000313" key="1">
    <source>
        <dbReference type="EMBL" id="PPR93115.1"/>
    </source>
</evidence>
<evidence type="ECO:0000313" key="2">
    <source>
        <dbReference type="Proteomes" id="UP000239757"/>
    </source>
</evidence>
<dbReference type="Proteomes" id="UP000239757">
    <property type="component" value="Unassembled WGS sequence"/>
</dbReference>